<dbReference type="InterPro" id="IPR050236">
    <property type="entry name" value="Ser_Thr_kinase_AGC"/>
</dbReference>
<dbReference type="InterPro" id="IPR008271">
    <property type="entry name" value="Ser/Thr_kinase_AS"/>
</dbReference>
<evidence type="ECO:0000256" key="6">
    <source>
        <dbReference type="ARBA" id="ARBA00022840"/>
    </source>
</evidence>
<sequence length="375" mass="43694">MSRDLETHNKKKQSSVISTLIKKKTHSREVKSQGGLRTEPISRTSTRPDTVETHTSRGSFIYHYPIGRGGFGRVWKVEMRKTHQFFAMKEMEKLRIVSKRSVHSVLNERQILETLKNPFIVNMCYAFQDRENLYLVMDLMSGGDLRFHIIRHKFFLESQVKFFMACIISGLEYIHENGVLHRDIKPENLVFDSKGYLKITDFGIARNWQPENAKDTSGTPGYMAPEVLCRQNHGIAVDYFALGVIMFELMMGYRPYIGRDRREIRDQILSRQAKIKPNNVPIGWSFESVDFVNKLLQRKASYRLGFKGVGEVKEHPWLRDFNWESLYIGALPSPFVPDKEDNFDPRVTGEWKDDIDPLLQIDSVQSLFGDYNYNH</sequence>
<dbReference type="PROSITE" id="PS00108">
    <property type="entry name" value="PROTEIN_KINASE_ST"/>
    <property type="match status" value="1"/>
</dbReference>
<comment type="catalytic activity">
    <reaction evidence="8">
        <text>L-seryl-[protein] + ATP = O-phospho-L-seryl-[protein] + ADP + H(+)</text>
        <dbReference type="Rhea" id="RHEA:17989"/>
        <dbReference type="Rhea" id="RHEA-COMP:9863"/>
        <dbReference type="Rhea" id="RHEA-COMP:11604"/>
        <dbReference type="ChEBI" id="CHEBI:15378"/>
        <dbReference type="ChEBI" id="CHEBI:29999"/>
        <dbReference type="ChEBI" id="CHEBI:30616"/>
        <dbReference type="ChEBI" id="CHEBI:83421"/>
        <dbReference type="ChEBI" id="CHEBI:456216"/>
        <dbReference type="EC" id="2.7.11.1"/>
    </reaction>
</comment>
<reference evidence="14 15" key="1">
    <citation type="submission" date="2016-11" db="EMBL/GenBank/DDBJ databases">
        <title>The macronuclear genome of Stentor coeruleus: a giant cell with tiny introns.</title>
        <authorList>
            <person name="Slabodnick M."/>
            <person name="Ruby J.G."/>
            <person name="Reiff S.B."/>
            <person name="Swart E.C."/>
            <person name="Gosai S."/>
            <person name="Prabakaran S."/>
            <person name="Witkowska E."/>
            <person name="Larue G.E."/>
            <person name="Fisher S."/>
            <person name="Freeman R.M."/>
            <person name="Gunawardena J."/>
            <person name="Chu W."/>
            <person name="Stover N.A."/>
            <person name="Gregory B.D."/>
            <person name="Nowacki M."/>
            <person name="Derisi J."/>
            <person name="Roy S.W."/>
            <person name="Marshall W.F."/>
            <person name="Sood P."/>
        </authorList>
    </citation>
    <scope>NUCLEOTIDE SEQUENCE [LARGE SCALE GENOMIC DNA]</scope>
    <source>
        <strain evidence="14">WM001</strain>
    </source>
</reference>
<dbReference type="GO" id="GO:0005524">
    <property type="term" value="F:ATP binding"/>
    <property type="evidence" value="ECO:0007669"/>
    <property type="project" value="UniProtKB-UniRule"/>
</dbReference>
<protein>
    <recommendedName>
        <fullName evidence="1">non-specific serine/threonine protein kinase</fullName>
        <ecNumber evidence="1">2.7.11.1</ecNumber>
    </recommendedName>
</protein>
<dbReference type="OrthoDB" id="354826at2759"/>
<gene>
    <name evidence="14" type="ORF">SteCoe_30383</name>
</gene>
<name>A0A1R2B484_9CILI</name>
<organism evidence="14 15">
    <name type="scientific">Stentor coeruleus</name>
    <dbReference type="NCBI Taxonomy" id="5963"/>
    <lineage>
        <taxon>Eukaryota</taxon>
        <taxon>Sar</taxon>
        <taxon>Alveolata</taxon>
        <taxon>Ciliophora</taxon>
        <taxon>Postciliodesmatophora</taxon>
        <taxon>Heterotrichea</taxon>
        <taxon>Heterotrichida</taxon>
        <taxon>Stentoridae</taxon>
        <taxon>Stentor</taxon>
    </lineage>
</organism>
<evidence type="ECO:0000256" key="10">
    <source>
        <dbReference type="RuleBase" id="RU000304"/>
    </source>
</evidence>
<evidence type="ECO:0000313" key="15">
    <source>
        <dbReference type="Proteomes" id="UP000187209"/>
    </source>
</evidence>
<dbReference type="Proteomes" id="UP000187209">
    <property type="component" value="Unassembled WGS sequence"/>
</dbReference>
<dbReference type="InterPro" id="IPR000719">
    <property type="entry name" value="Prot_kinase_dom"/>
</dbReference>
<dbReference type="EC" id="2.7.11.1" evidence="1"/>
<dbReference type="EMBL" id="MPUH01000992">
    <property type="protein sequence ID" value="OMJ71420.1"/>
    <property type="molecule type" value="Genomic_DNA"/>
</dbReference>
<comment type="catalytic activity">
    <reaction evidence="7">
        <text>L-threonyl-[protein] + ATP = O-phospho-L-threonyl-[protein] + ADP + H(+)</text>
        <dbReference type="Rhea" id="RHEA:46608"/>
        <dbReference type="Rhea" id="RHEA-COMP:11060"/>
        <dbReference type="Rhea" id="RHEA-COMP:11605"/>
        <dbReference type="ChEBI" id="CHEBI:15378"/>
        <dbReference type="ChEBI" id="CHEBI:30013"/>
        <dbReference type="ChEBI" id="CHEBI:30616"/>
        <dbReference type="ChEBI" id="CHEBI:61977"/>
        <dbReference type="ChEBI" id="CHEBI:456216"/>
        <dbReference type="EC" id="2.7.11.1"/>
    </reaction>
</comment>
<dbReference type="SMART" id="SM00220">
    <property type="entry name" value="S_TKc"/>
    <property type="match status" value="1"/>
</dbReference>
<dbReference type="FunFam" id="3.30.200.20:FF:000854">
    <property type="entry name" value="Uncharacterized protein"/>
    <property type="match status" value="1"/>
</dbReference>
<evidence type="ECO:0000256" key="11">
    <source>
        <dbReference type="SAM" id="MobiDB-lite"/>
    </source>
</evidence>
<evidence type="ECO:0000256" key="4">
    <source>
        <dbReference type="ARBA" id="ARBA00022741"/>
    </source>
</evidence>
<dbReference type="Gene3D" id="3.30.200.20">
    <property type="entry name" value="Phosphorylase Kinase, domain 1"/>
    <property type="match status" value="1"/>
</dbReference>
<dbReference type="InterPro" id="IPR017441">
    <property type="entry name" value="Protein_kinase_ATP_BS"/>
</dbReference>
<dbReference type="Gene3D" id="1.10.510.10">
    <property type="entry name" value="Transferase(Phosphotransferase) domain 1"/>
    <property type="match status" value="1"/>
</dbReference>
<evidence type="ECO:0000256" key="7">
    <source>
        <dbReference type="ARBA" id="ARBA00047899"/>
    </source>
</evidence>
<evidence type="ECO:0000256" key="9">
    <source>
        <dbReference type="PROSITE-ProRule" id="PRU10141"/>
    </source>
</evidence>
<dbReference type="InterPro" id="IPR011009">
    <property type="entry name" value="Kinase-like_dom_sf"/>
</dbReference>
<evidence type="ECO:0000256" key="2">
    <source>
        <dbReference type="ARBA" id="ARBA00022527"/>
    </source>
</evidence>
<feature type="domain" description="AGC-kinase C-terminal" evidence="13">
    <location>
        <begin position="319"/>
        <end position="375"/>
    </location>
</feature>
<dbReference type="PROSITE" id="PS50011">
    <property type="entry name" value="PROTEIN_KINASE_DOM"/>
    <property type="match status" value="1"/>
</dbReference>
<feature type="domain" description="Protein kinase" evidence="12">
    <location>
        <begin position="60"/>
        <end position="318"/>
    </location>
</feature>
<proteinExistence type="inferred from homology"/>
<dbReference type="SUPFAM" id="SSF56112">
    <property type="entry name" value="Protein kinase-like (PK-like)"/>
    <property type="match status" value="1"/>
</dbReference>
<keyword evidence="15" id="KW-1185">Reference proteome</keyword>
<evidence type="ECO:0000259" key="13">
    <source>
        <dbReference type="PROSITE" id="PS51285"/>
    </source>
</evidence>
<dbReference type="FunFam" id="1.10.510.10:FF:000454">
    <property type="entry name" value="Uncharacterized protein"/>
    <property type="match status" value="1"/>
</dbReference>
<comment type="similarity">
    <text evidence="10">Belongs to the protein kinase superfamily.</text>
</comment>
<evidence type="ECO:0000256" key="3">
    <source>
        <dbReference type="ARBA" id="ARBA00022679"/>
    </source>
</evidence>
<accession>A0A1R2B484</accession>
<dbReference type="GO" id="GO:0004674">
    <property type="term" value="F:protein serine/threonine kinase activity"/>
    <property type="evidence" value="ECO:0007669"/>
    <property type="project" value="UniProtKB-KW"/>
</dbReference>
<comment type="caution">
    <text evidence="14">The sequence shown here is derived from an EMBL/GenBank/DDBJ whole genome shotgun (WGS) entry which is preliminary data.</text>
</comment>
<dbReference type="PROSITE" id="PS51285">
    <property type="entry name" value="AGC_KINASE_CTER"/>
    <property type="match status" value="1"/>
</dbReference>
<keyword evidence="3" id="KW-0808">Transferase</keyword>
<dbReference type="PANTHER" id="PTHR24356:SF374">
    <property type="entry name" value="PROTEIN KINASE DOMAIN-CONTAINING PROTEIN"/>
    <property type="match status" value="1"/>
</dbReference>
<keyword evidence="4 9" id="KW-0547">Nucleotide-binding</keyword>
<feature type="binding site" evidence="9">
    <location>
        <position position="89"/>
    </location>
    <ligand>
        <name>ATP</name>
        <dbReference type="ChEBI" id="CHEBI:30616"/>
    </ligand>
</feature>
<dbReference type="Pfam" id="PF00069">
    <property type="entry name" value="Pkinase"/>
    <property type="match status" value="1"/>
</dbReference>
<feature type="region of interest" description="Disordered" evidence="11">
    <location>
        <begin position="1"/>
        <end position="53"/>
    </location>
</feature>
<keyword evidence="6 9" id="KW-0067">ATP-binding</keyword>
<keyword evidence="5" id="KW-0418">Kinase</keyword>
<evidence type="ECO:0000256" key="5">
    <source>
        <dbReference type="ARBA" id="ARBA00022777"/>
    </source>
</evidence>
<dbReference type="GO" id="GO:0035556">
    <property type="term" value="P:intracellular signal transduction"/>
    <property type="evidence" value="ECO:0007669"/>
    <property type="project" value="TreeGrafter"/>
</dbReference>
<evidence type="ECO:0000259" key="12">
    <source>
        <dbReference type="PROSITE" id="PS50011"/>
    </source>
</evidence>
<evidence type="ECO:0000256" key="8">
    <source>
        <dbReference type="ARBA" id="ARBA00048679"/>
    </source>
</evidence>
<evidence type="ECO:0000256" key="1">
    <source>
        <dbReference type="ARBA" id="ARBA00012513"/>
    </source>
</evidence>
<dbReference type="InterPro" id="IPR000961">
    <property type="entry name" value="AGC-kinase_C"/>
</dbReference>
<dbReference type="PANTHER" id="PTHR24356">
    <property type="entry name" value="SERINE/THREONINE-PROTEIN KINASE"/>
    <property type="match status" value="1"/>
</dbReference>
<dbReference type="AlphaFoldDB" id="A0A1R2B484"/>
<evidence type="ECO:0000313" key="14">
    <source>
        <dbReference type="EMBL" id="OMJ71420.1"/>
    </source>
</evidence>
<keyword evidence="2 10" id="KW-0723">Serine/threonine-protein kinase</keyword>
<dbReference type="PROSITE" id="PS00107">
    <property type="entry name" value="PROTEIN_KINASE_ATP"/>
    <property type="match status" value="1"/>
</dbReference>